<dbReference type="GeneID" id="63918108"/>
<dbReference type="EMBL" id="KL584834">
    <property type="protein sequence ID" value="KEQ62512.1"/>
    <property type="molecule type" value="Genomic_DNA"/>
</dbReference>
<sequence length="332" mass="37578">MAKFSDIPPEIKVLIYHALLADPLRDGDRIMFTLNQDGQPNWDRTTELHPPEDELVTDVKPAPVKSSIKHLDYSNLWSLATTSKLLYTEATPVIYANACLEYTFGDSLGAYESPTLLHTFLEKLPLASCAFLHHLTIINNRTTAGKALTARDMKTIVDLLNDRLPNLVSLDIRAIDPMTEPWVDETPPEFVRDHLQIMAAARPVALLASGPRVTLKPRVCFYLEPEKGTFDPDITLVLRLLRGLMVQHVMPTLIDITKWRRQAREHHEVFCQQGTYLETTSIMRSDAGGATEPATVSDMETALADREQVMKHIEDCKHWRVLFDRVSREGRA</sequence>
<keyword evidence="2" id="KW-1185">Reference proteome</keyword>
<accession>A0A074VXS8</accession>
<reference evidence="1 2" key="1">
    <citation type="journal article" date="2014" name="BMC Genomics">
        <title>Genome sequencing of four Aureobasidium pullulans varieties: biotechnological potential, stress tolerance, and description of new species.</title>
        <authorList>
            <person name="Gostin Ar C."/>
            <person name="Ohm R.A."/>
            <person name="Kogej T."/>
            <person name="Sonjak S."/>
            <person name="Turk M."/>
            <person name="Zajc J."/>
            <person name="Zalar P."/>
            <person name="Grube M."/>
            <person name="Sun H."/>
            <person name="Han J."/>
            <person name="Sharma A."/>
            <person name="Chiniquy J."/>
            <person name="Ngan C.Y."/>
            <person name="Lipzen A."/>
            <person name="Barry K."/>
            <person name="Grigoriev I.V."/>
            <person name="Gunde-Cimerman N."/>
        </authorList>
    </citation>
    <scope>NUCLEOTIDE SEQUENCE [LARGE SCALE GENOMIC DNA]</scope>
    <source>
        <strain evidence="1 2">CBS 110374</strain>
    </source>
</reference>
<dbReference type="HOGENOM" id="CLU_839324_0_0_1"/>
<dbReference type="RefSeq" id="XP_040879535.1">
    <property type="nucleotide sequence ID" value="XM_041024735.1"/>
</dbReference>
<evidence type="ECO:0000313" key="1">
    <source>
        <dbReference type="EMBL" id="KEQ62512.1"/>
    </source>
</evidence>
<protein>
    <submittedName>
        <fullName evidence="1">Uncharacterized protein</fullName>
    </submittedName>
</protein>
<evidence type="ECO:0000313" key="2">
    <source>
        <dbReference type="Proteomes" id="UP000030672"/>
    </source>
</evidence>
<dbReference type="Proteomes" id="UP000030672">
    <property type="component" value="Unassembled WGS sequence"/>
</dbReference>
<proteinExistence type="predicted"/>
<organism evidence="1 2">
    <name type="scientific">Aureobasidium melanogenum (strain CBS 110374)</name>
    <name type="common">Aureobasidium pullulans var. melanogenum</name>
    <dbReference type="NCBI Taxonomy" id="1043003"/>
    <lineage>
        <taxon>Eukaryota</taxon>
        <taxon>Fungi</taxon>
        <taxon>Dikarya</taxon>
        <taxon>Ascomycota</taxon>
        <taxon>Pezizomycotina</taxon>
        <taxon>Dothideomycetes</taxon>
        <taxon>Dothideomycetidae</taxon>
        <taxon>Dothideales</taxon>
        <taxon>Saccotheciaceae</taxon>
        <taxon>Aureobasidium</taxon>
    </lineage>
</organism>
<dbReference type="AlphaFoldDB" id="A0A074VXS8"/>
<name>A0A074VXS8_AURM1</name>
<gene>
    <name evidence="1" type="ORF">M437DRAFT_66374</name>
</gene>